<comment type="catalytic activity">
    <reaction evidence="1">
        <text>ATP + protein L-histidine = ADP + protein N-phospho-L-histidine.</text>
        <dbReference type="EC" id="2.7.13.3"/>
    </reaction>
</comment>
<comment type="caution">
    <text evidence="5">The sequence shown here is derived from an EMBL/GenBank/DDBJ whole genome shotgun (WGS) entry which is preliminary data.</text>
</comment>
<dbReference type="InterPro" id="IPR003661">
    <property type="entry name" value="HisK_dim/P_dom"/>
</dbReference>
<sequence>MSTLENTDGEPLPWKEIIGKAAHDMRTPLSCMRTTVEVLRMLASSEQDTRMIEILEKQIDSLAAQVNDLVNDPRAYLPGGSRSRH</sequence>
<dbReference type="Gene3D" id="1.10.287.130">
    <property type="match status" value="1"/>
</dbReference>
<dbReference type="InterPro" id="IPR036097">
    <property type="entry name" value="HisK_dim/P_sf"/>
</dbReference>
<evidence type="ECO:0000256" key="3">
    <source>
        <dbReference type="SAM" id="Coils"/>
    </source>
</evidence>
<evidence type="ECO:0000256" key="2">
    <source>
        <dbReference type="ARBA" id="ARBA00012438"/>
    </source>
</evidence>
<name>A0A934R4L2_9BACT</name>
<feature type="domain" description="Signal transduction histidine kinase dimerisation/phosphoacceptor" evidence="4">
    <location>
        <begin position="13"/>
        <end position="78"/>
    </location>
</feature>
<dbReference type="Proteomes" id="UP000600139">
    <property type="component" value="Unassembled WGS sequence"/>
</dbReference>
<accession>A0A934R4L2</accession>
<dbReference type="EMBL" id="JAENIK010000011">
    <property type="protein sequence ID" value="MBK1817046.1"/>
    <property type="molecule type" value="Genomic_DNA"/>
</dbReference>
<evidence type="ECO:0000313" key="5">
    <source>
        <dbReference type="EMBL" id="MBK1817046.1"/>
    </source>
</evidence>
<dbReference type="EC" id="2.7.13.3" evidence="2"/>
<keyword evidence="6" id="KW-1185">Reference proteome</keyword>
<proteinExistence type="predicted"/>
<dbReference type="GO" id="GO:0000155">
    <property type="term" value="F:phosphorelay sensor kinase activity"/>
    <property type="evidence" value="ECO:0007669"/>
    <property type="project" value="InterPro"/>
</dbReference>
<dbReference type="RefSeq" id="WP_200351968.1">
    <property type="nucleotide sequence ID" value="NZ_JAENIK010000011.1"/>
</dbReference>
<reference evidence="5" key="1">
    <citation type="submission" date="2021-01" db="EMBL/GenBank/DDBJ databases">
        <title>Modified the classification status of verrucomicrobia.</title>
        <authorList>
            <person name="Feng X."/>
        </authorList>
    </citation>
    <scope>NUCLEOTIDE SEQUENCE</scope>
    <source>
        <strain evidence="5">JCM 18052</strain>
    </source>
</reference>
<feature type="coiled-coil region" evidence="3">
    <location>
        <begin position="45"/>
        <end position="72"/>
    </location>
</feature>
<gene>
    <name evidence="5" type="ORF">JIN84_15585</name>
</gene>
<organism evidence="5 6">
    <name type="scientific">Luteolibacter yonseiensis</name>
    <dbReference type="NCBI Taxonomy" id="1144680"/>
    <lineage>
        <taxon>Bacteria</taxon>
        <taxon>Pseudomonadati</taxon>
        <taxon>Verrucomicrobiota</taxon>
        <taxon>Verrucomicrobiia</taxon>
        <taxon>Verrucomicrobiales</taxon>
        <taxon>Verrucomicrobiaceae</taxon>
        <taxon>Luteolibacter</taxon>
    </lineage>
</organism>
<dbReference type="Pfam" id="PF00512">
    <property type="entry name" value="HisKA"/>
    <property type="match status" value="1"/>
</dbReference>
<dbReference type="SUPFAM" id="SSF47384">
    <property type="entry name" value="Homodimeric domain of signal transducing histidine kinase"/>
    <property type="match status" value="1"/>
</dbReference>
<dbReference type="CDD" id="cd00082">
    <property type="entry name" value="HisKA"/>
    <property type="match status" value="1"/>
</dbReference>
<evidence type="ECO:0000259" key="4">
    <source>
        <dbReference type="SMART" id="SM00388"/>
    </source>
</evidence>
<keyword evidence="3" id="KW-0175">Coiled coil</keyword>
<evidence type="ECO:0000256" key="1">
    <source>
        <dbReference type="ARBA" id="ARBA00000085"/>
    </source>
</evidence>
<dbReference type="AlphaFoldDB" id="A0A934R4L2"/>
<protein>
    <recommendedName>
        <fullName evidence="2">histidine kinase</fullName>
        <ecNumber evidence="2">2.7.13.3</ecNumber>
    </recommendedName>
</protein>
<evidence type="ECO:0000313" key="6">
    <source>
        <dbReference type="Proteomes" id="UP000600139"/>
    </source>
</evidence>
<dbReference type="SMART" id="SM00388">
    <property type="entry name" value="HisKA"/>
    <property type="match status" value="1"/>
</dbReference>